<reference evidence="1" key="1">
    <citation type="submission" date="2021-12" db="EMBL/GenBank/DDBJ databases">
        <authorList>
            <person name="Martin H S."/>
        </authorList>
    </citation>
    <scope>NUCLEOTIDE SEQUENCE</scope>
</reference>
<protein>
    <submittedName>
        <fullName evidence="1">Uncharacterized protein</fullName>
    </submittedName>
</protein>
<organism evidence="1 2">
    <name type="scientific">Brenthis ino</name>
    <name type="common">lesser marbled fritillary</name>
    <dbReference type="NCBI Taxonomy" id="405034"/>
    <lineage>
        <taxon>Eukaryota</taxon>
        <taxon>Metazoa</taxon>
        <taxon>Ecdysozoa</taxon>
        <taxon>Arthropoda</taxon>
        <taxon>Hexapoda</taxon>
        <taxon>Insecta</taxon>
        <taxon>Pterygota</taxon>
        <taxon>Neoptera</taxon>
        <taxon>Endopterygota</taxon>
        <taxon>Lepidoptera</taxon>
        <taxon>Glossata</taxon>
        <taxon>Ditrysia</taxon>
        <taxon>Papilionoidea</taxon>
        <taxon>Nymphalidae</taxon>
        <taxon>Heliconiinae</taxon>
        <taxon>Argynnini</taxon>
        <taxon>Brenthis</taxon>
    </lineage>
</organism>
<proteinExistence type="predicted"/>
<dbReference type="EMBL" id="OV170228">
    <property type="protein sequence ID" value="CAH0729804.1"/>
    <property type="molecule type" value="Genomic_DNA"/>
</dbReference>
<evidence type="ECO:0000313" key="1">
    <source>
        <dbReference type="EMBL" id="CAH0729804.1"/>
    </source>
</evidence>
<keyword evidence="2" id="KW-1185">Reference proteome</keyword>
<dbReference type="Proteomes" id="UP000838878">
    <property type="component" value="Chromosome 8"/>
</dbReference>
<name>A0A8J9YEU7_9NEOP</name>
<dbReference type="AlphaFoldDB" id="A0A8J9YEU7"/>
<evidence type="ECO:0000313" key="2">
    <source>
        <dbReference type="Proteomes" id="UP000838878"/>
    </source>
</evidence>
<feature type="non-terminal residue" evidence="1">
    <location>
        <position position="102"/>
    </location>
</feature>
<sequence length="102" mass="11814">MRTTQPYHLSMKTQQKHVLAATKLQDHVDEVEKWLNNWRANQSKSIHVTFTLRKQTVYNEDIPQTEDAKYLGIHLDSRSKAYLEKANLDQAQTAGHKIKIAA</sequence>
<accession>A0A8J9YEU7</accession>
<dbReference type="OrthoDB" id="415068at2759"/>
<gene>
    <name evidence="1" type="ORF">BINO364_LOCUS14858</name>
</gene>